<evidence type="ECO:0000256" key="1">
    <source>
        <dbReference type="SAM" id="Phobius"/>
    </source>
</evidence>
<comment type="caution">
    <text evidence="2">The sequence shown here is derived from an EMBL/GenBank/DDBJ whole genome shotgun (WGS) entry which is preliminary data.</text>
</comment>
<keyword evidence="1" id="KW-0812">Transmembrane</keyword>
<keyword evidence="3" id="KW-1185">Reference proteome</keyword>
<dbReference type="RefSeq" id="WP_058502057.1">
    <property type="nucleotide sequence ID" value="NZ_CAAAJA010000007.1"/>
</dbReference>
<keyword evidence="1" id="KW-1133">Transmembrane helix</keyword>
<evidence type="ECO:0008006" key="4">
    <source>
        <dbReference type="Google" id="ProtNLM"/>
    </source>
</evidence>
<organism evidence="2 3">
    <name type="scientific">Legionella israelensis</name>
    <dbReference type="NCBI Taxonomy" id="454"/>
    <lineage>
        <taxon>Bacteria</taxon>
        <taxon>Pseudomonadati</taxon>
        <taxon>Pseudomonadota</taxon>
        <taxon>Gammaproteobacteria</taxon>
        <taxon>Legionellales</taxon>
        <taxon>Legionellaceae</taxon>
        <taxon>Legionella</taxon>
    </lineage>
</organism>
<dbReference type="AlphaFoldDB" id="A0A0W0VK42"/>
<gene>
    <name evidence="2" type="ORF">Lisr_1719</name>
</gene>
<feature type="transmembrane region" description="Helical" evidence="1">
    <location>
        <begin position="132"/>
        <end position="152"/>
    </location>
</feature>
<keyword evidence="1" id="KW-0472">Membrane</keyword>
<evidence type="ECO:0000313" key="3">
    <source>
        <dbReference type="Proteomes" id="UP000054761"/>
    </source>
</evidence>
<accession>A0A0W0VK42</accession>
<dbReference type="STRING" id="454.Lisr_1719"/>
<dbReference type="PATRIC" id="fig|454.4.peg.1868"/>
<reference evidence="2 3" key="1">
    <citation type="submission" date="2015-11" db="EMBL/GenBank/DDBJ databases">
        <title>Genomic analysis of 38 Legionella species identifies large and diverse effector repertoires.</title>
        <authorList>
            <person name="Burstein D."/>
            <person name="Amaro F."/>
            <person name="Zusman T."/>
            <person name="Lifshitz Z."/>
            <person name="Cohen O."/>
            <person name="Gilbert J.A."/>
            <person name="Pupko T."/>
            <person name="Shuman H.A."/>
            <person name="Segal G."/>
        </authorList>
    </citation>
    <scope>NUCLEOTIDE SEQUENCE [LARGE SCALE GENOMIC DNA]</scope>
    <source>
        <strain evidence="2 3">Bercovier 4</strain>
    </source>
</reference>
<name>A0A0W0VK42_9GAMM</name>
<dbReference type="EMBL" id="LNYH01000100">
    <property type="protein sequence ID" value="KTD20474.1"/>
    <property type="molecule type" value="Genomic_DNA"/>
</dbReference>
<protein>
    <recommendedName>
        <fullName evidence="4">Transmembrane protein</fullName>
    </recommendedName>
</protein>
<proteinExistence type="predicted"/>
<feature type="transmembrane region" description="Helical" evidence="1">
    <location>
        <begin position="100"/>
        <end position="120"/>
    </location>
</feature>
<evidence type="ECO:0000313" key="2">
    <source>
        <dbReference type="EMBL" id="KTD20474.1"/>
    </source>
</evidence>
<sequence length="187" mass="20839">MPKIVSKSNTEEIRSLQVLTAKKIKETNPNLFFKLPPQFLNSPDFFRSEEVAAIVRKFLNSKLQVKINEETQKYEEKMKVRKENIDDCEDAFRREPYAKFSGCMTSMLLTGLHVGLYFILKNTAALSNEAEVGWLVSIPASMLVGACLGICCAPKIGRSLGHCLYPSASNNITIEMEELGSASNVPS</sequence>
<dbReference type="Proteomes" id="UP000054761">
    <property type="component" value="Unassembled WGS sequence"/>
</dbReference>
<dbReference type="OrthoDB" id="5650612at2"/>